<sequence>MCIGAPTSGVKIRGTMLRATFAQKPSAGTQVCGMLAWMVFVPSLMWLPRCSGYGKAAYKVSEAHNVYVALGFCYYNYRNFNSTLYLQDPCIRMTCYAKNKTVRIVSCEPPEPGCHWSHLDQRFPDCCRTECHPLPPPQTTCHYRDTVLQNGETLVMSRPCVSLYCVAGNLTIIPCASG</sequence>
<evidence type="ECO:0000256" key="1">
    <source>
        <dbReference type="ARBA" id="ARBA00004613"/>
    </source>
</evidence>
<name>A0A131YSX7_RHIAP</name>
<keyword evidence="2" id="KW-0964">Secreted</keyword>
<dbReference type="AlphaFoldDB" id="A0A131YSX7"/>
<evidence type="ECO:0000259" key="3">
    <source>
        <dbReference type="SMART" id="SM01318"/>
    </source>
</evidence>
<dbReference type="InterPro" id="IPR029277">
    <property type="entry name" value="SVWC_dom"/>
</dbReference>
<dbReference type="SMART" id="SM01318">
    <property type="entry name" value="SVWC"/>
    <property type="match status" value="1"/>
</dbReference>
<proteinExistence type="predicted"/>
<protein>
    <submittedName>
        <fullName evidence="4">8.9 kDa family member</fullName>
    </submittedName>
</protein>
<comment type="subcellular location">
    <subcellularLocation>
        <location evidence="1">Secreted</location>
    </subcellularLocation>
</comment>
<reference evidence="4" key="1">
    <citation type="journal article" date="2016" name="Ticks Tick Borne Dis.">
        <title>De novo assembly and annotation of the salivary gland transcriptome of Rhipicephalus appendiculatus male and female ticks during blood feeding.</title>
        <authorList>
            <person name="de Castro M.H."/>
            <person name="de Klerk D."/>
            <person name="Pienaar R."/>
            <person name="Latif A.A."/>
            <person name="Rees D.J."/>
            <person name="Mans B.J."/>
        </authorList>
    </citation>
    <scope>NUCLEOTIDE SEQUENCE</scope>
    <source>
        <tissue evidence="4">Salivary glands</tissue>
    </source>
</reference>
<evidence type="ECO:0000256" key="2">
    <source>
        <dbReference type="ARBA" id="ARBA00022525"/>
    </source>
</evidence>
<organism evidence="4">
    <name type="scientific">Rhipicephalus appendiculatus</name>
    <name type="common">Brown ear tick</name>
    <dbReference type="NCBI Taxonomy" id="34631"/>
    <lineage>
        <taxon>Eukaryota</taxon>
        <taxon>Metazoa</taxon>
        <taxon>Ecdysozoa</taxon>
        <taxon>Arthropoda</taxon>
        <taxon>Chelicerata</taxon>
        <taxon>Arachnida</taxon>
        <taxon>Acari</taxon>
        <taxon>Parasitiformes</taxon>
        <taxon>Ixodida</taxon>
        <taxon>Ixodoidea</taxon>
        <taxon>Ixodidae</taxon>
        <taxon>Rhipicephalinae</taxon>
        <taxon>Rhipicephalus</taxon>
        <taxon>Rhipicephalus</taxon>
    </lineage>
</organism>
<dbReference type="EMBL" id="GEDV01006859">
    <property type="protein sequence ID" value="JAP81698.1"/>
    <property type="molecule type" value="Transcribed_RNA"/>
</dbReference>
<accession>A0A131YSX7</accession>
<feature type="domain" description="Single" evidence="3">
    <location>
        <begin position="73"/>
        <end position="131"/>
    </location>
</feature>
<dbReference type="GO" id="GO:0005576">
    <property type="term" value="C:extracellular region"/>
    <property type="evidence" value="ECO:0007669"/>
    <property type="project" value="UniProtKB-SubCell"/>
</dbReference>
<evidence type="ECO:0000313" key="4">
    <source>
        <dbReference type="EMBL" id="JAP81698.1"/>
    </source>
</evidence>